<name>A0A251X3Z0_9GAMM</name>
<dbReference type="PANTHER" id="PTHR47245">
    <property type="entry name" value="PEPTIDYLPROLYL ISOMERASE"/>
    <property type="match status" value="1"/>
</dbReference>
<keyword evidence="5" id="KW-0413">Isomerase</keyword>
<keyword evidence="4 5" id="KW-0697">Rotamase</keyword>
<dbReference type="InterPro" id="IPR000297">
    <property type="entry name" value="PPIase_PpiC"/>
</dbReference>
<dbReference type="EMBL" id="MSLT01000024">
    <property type="protein sequence ID" value="OUD11654.1"/>
    <property type="molecule type" value="Genomic_DNA"/>
</dbReference>
<dbReference type="SUPFAM" id="SSF54534">
    <property type="entry name" value="FKBP-like"/>
    <property type="match status" value="1"/>
</dbReference>
<dbReference type="InterPro" id="IPR046357">
    <property type="entry name" value="PPIase_dom_sf"/>
</dbReference>
<comment type="catalytic activity">
    <reaction evidence="1">
        <text>[protein]-peptidylproline (omega=180) = [protein]-peptidylproline (omega=0)</text>
        <dbReference type="Rhea" id="RHEA:16237"/>
        <dbReference type="Rhea" id="RHEA-COMP:10747"/>
        <dbReference type="Rhea" id="RHEA-COMP:10748"/>
        <dbReference type="ChEBI" id="CHEBI:83833"/>
        <dbReference type="ChEBI" id="CHEBI:83834"/>
        <dbReference type="EC" id="5.2.1.8"/>
    </reaction>
</comment>
<dbReference type="InterPro" id="IPR023058">
    <property type="entry name" value="PPIase_PpiC_CS"/>
</dbReference>
<feature type="coiled-coil region" evidence="6">
    <location>
        <begin position="24"/>
        <end position="53"/>
    </location>
</feature>
<keyword evidence="9" id="KW-1185">Reference proteome</keyword>
<dbReference type="RefSeq" id="WP_086489671.1">
    <property type="nucleotide sequence ID" value="NZ_MSLT01000024.1"/>
</dbReference>
<gene>
    <name evidence="8" type="ORF">TPSD3_16495</name>
</gene>
<evidence type="ECO:0000256" key="6">
    <source>
        <dbReference type="SAM" id="Coils"/>
    </source>
</evidence>
<dbReference type="Pfam" id="PF00639">
    <property type="entry name" value="Rotamase"/>
    <property type="match status" value="1"/>
</dbReference>
<dbReference type="InterPro" id="IPR050245">
    <property type="entry name" value="PrsA_foldase"/>
</dbReference>
<dbReference type="NCBIfam" id="TIGR02933">
    <property type="entry name" value="nifM_nitrog"/>
    <property type="match status" value="1"/>
</dbReference>
<evidence type="ECO:0000256" key="4">
    <source>
        <dbReference type="ARBA" id="ARBA00023110"/>
    </source>
</evidence>
<dbReference type="EC" id="5.2.1.8" evidence="3"/>
<protein>
    <recommendedName>
        <fullName evidence="3">peptidylprolyl isomerase</fullName>
        <ecNumber evidence="3">5.2.1.8</ecNumber>
    </recommendedName>
</protein>
<dbReference type="SUPFAM" id="SSF109998">
    <property type="entry name" value="Triger factor/SurA peptide-binding domain-like"/>
    <property type="match status" value="1"/>
</dbReference>
<evidence type="ECO:0000256" key="1">
    <source>
        <dbReference type="ARBA" id="ARBA00000971"/>
    </source>
</evidence>
<dbReference type="OrthoDB" id="9769613at2"/>
<comment type="caution">
    <text evidence="8">The sequence shown here is derived from an EMBL/GenBank/DDBJ whole genome shotgun (WGS) entry which is preliminary data.</text>
</comment>
<evidence type="ECO:0000313" key="9">
    <source>
        <dbReference type="Proteomes" id="UP000194798"/>
    </source>
</evidence>
<dbReference type="Gene3D" id="3.10.50.40">
    <property type="match status" value="1"/>
</dbReference>
<evidence type="ECO:0000256" key="3">
    <source>
        <dbReference type="ARBA" id="ARBA00013194"/>
    </source>
</evidence>
<accession>A0A251X3Z0</accession>
<evidence type="ECO:0000313" key="8">
    <source>
        <dbReference type="EMBL" id="OUD11654.1"/>
    </source>
</evidence>
<dbReference type="InterPro" id="IPR027304">
    <property type="entry name" value="Trigger_fact/SurA_dom_sf"/>
</dbReference>
<dbReference type="PROSITE" id="PS01096">
    <property type="entry name" value="PPIC_PPIASE_1"/>
    <property type="match status" value="1"/>
</dbReference>
<dbReference type="PANTHER" id="PTHR47245:SF2">
    <property type="entry name" value="PEPTIDYL-PROLYL CIS-TRANS ISOMERASE HP_0175-RELATED"/>
    <property type="match status" value="1"/>
</dbReference>
<dbReference type="Proteomes" id="UP000194798">
    <property type="component" value="Unassembled WGS sequence"/>
</dbReference>
<proteinExistence type="inferred from homology"/>
<reference evidence="8 9" key="1">
    <citation type="submission" date="2016-12" db="EMBL/GenBank/DDBJ databases">
        <title>Thioflexothrix psekupsii D3 genome sequencing and assembly.</title>
        <authorList>
            <person name="Fomenkov A."/>
            <person name="Vincze T."/>
            <person name="Grabovich M."/>
            <person name="Anton B.P."/>
            <person name="Dubinina G."/>
            <person name="Orlova M."/>
            <person name="Belousova E."/>
            <person name="Roberts R.J."/>
        </authorList>
    </citation>
    <scope>NUCLEOTIDE SEQUENCE [LARGE SCALE GENOMIC DNA]</scope>
    <source>
        <strain evidence="8">D3</strain>
    </source>
</reference>
<evidence type="ECO:0000256" key="2">
    <source>
        <dbReference type="ARBA" id="ARBA00007656"/>
    </source>
</evidence>
<evidence type="ECO:0000259" key="7">
    <source>
        <dbReference type="PROSITE" id="PS50198"/>
    </source>
</evidence>
<comment type="similarity">
    <text evidence="2">Belongs to the PpiC/parvulin rotamase family.</text>
</comment>
<dbReference type="PROSITE" id="PS50198">
    <property type="entry name" value="PPIC_PPIASE_2"/>
    <property type="match status" value="1"/>
</dbReference>
<evidence type="ECO:0000256" key="5">
    <source>
        <dbReference type="PROSITE-ProRule" id="PRU00278"/>
    </source>
</evidence>
<feature type="domain" description="PpiC" evidence="7">
    <location>
        <begin position="150"/>
        <end position="252"/>
    </location>
</feature>
<keyword evidence="6" id="KW-0175">Coiled coil</keyword>
<dbReference type="AlphaFoldDB" id="A0A251X3Z0"/>
<organism evidence="8 9">
    <name type="scientific">Thioflexithrix psekupsensis</name>
    <dbReference type="NCBI Taxonomy" id="1570016"/>
    <lineage>
        <taxon>Bacteria</taxon>
        <taxon>Pseudomonadati</taxon>
        <taxon>Pseudomonadota</taxon>
        <taxon>Gammaproteobacteria</taxon>
        <taxon>Thiotrichales</taxon>
        <taxon>Thioflexithrix</taxon>
    </lineage>
</organism>
<sequence length="298" mass="33555">MSSTPLTVPPPAPEIPAELAYLILRTALARFKKATAELNAAELKTALAAARQQFKVESQILSSPEAAEVEVAEADFMNHLAEIQGRYEDQANFMADLARNGMDLSQLQTAIRRELHVEVVLTRVGARAADISDVDVKIYYYMHPERFTQPELRTARHILLTINPEFPENTREQAHQRLEQIRKRLLKKPQRFAEQAMKHSECPTALQGGLLGRLPQGQLFPSLDTALFALSEGQMSGIIESELGFHVLLCEAIEPAGTMSLKDAYPKILEHLQQRRRRICQKSWLTQIQNLPHSAHPI</sequence>
<dbReference type="GO" id="GO:0003755">
    <property type="term" value="F:peptidyl-prolyl cis-trans isomerase activity"/>
    <property type="evidence" value="ECO:0007669"/>
    <property type="project" value="UniProtKB-KW"/>
</dbReference>
<dbReference type="InterPro" id="IPR014282">
    <property type="entry name" value="Nitrogen_fix_NifM"/>
</dbReference>